<dbReference type="EMBL" id="LAZR01002090">
    <property type="protein sequence ID" value="KKN34698.1"/>
    <property type="molecule type" value="Genomic_DNA"/>
</dbReference>
<name>A0A0F9SZK1_9ZZZZ</name>
<proteinExistence type="predicted"/>
<gene>
    <name evidence="1" type="ORF">LCGC14_0791250</name>
</gene>
<protein>
    <submittedName>
        <fullName evidence="1">Uncharacterized protein</fullName>
    </submittedName>
</protein>
<evidence type="ECO:0000313" key="1">
    <source>
        <dbReference type="EMBL" id="KKN34698.1"/>
    </source>
</evidence>
<accession>A0A0F9SZK1</accession>
<sequence length="162" mass="18821">MDRTKLTEYIKGATRYPMADMEQLVSMVILHFDIPDKIAKSETWEVILSIVEGERHIRELLWAGHPCIGKYGDDGELQCNRFFGKGDPIDFKRDSWHDIVVGIGKHTKQLIEEAKEQVAFDLFEEMICPMCYRLNPQHATQDNGEGCHSCKEREDWHALKRD</sequence>
<comment type="caution">
    <text evidence="1">The sequence shown here is derived from an EMBL/GenBank/DDBJ whole genome shotgun (WGS) entry which is preliminary data.</text>
</comment>
<organism evidence="1">
    <name type="scientific">marine sediment metagenome</name>
    <dbReference type="NCBI Taxonomy" id="412755"/>
    <lineage>
        <taxon>unclassified sequences</taxon>
        <taxon>metagenomes</taxon>
        <taxon>ecological metagenomes</taxon>
    </lineage>
</organism>
<reference evidence="1" key="1">
    <citation type="journal article" date="2015" name="Nature">
        <title>Complex archaea that bridge the gap between prokaryotes and eukaryotes.</title>
        <authorList>
            <person name="Spang A."/>
            <person name="Saw J.H."/>
            <person name="Jorgensen S.L."/>
            <person name="Zaremba-Niedzwiedzka K."/>
            <person name="Martijn J."/>
            <person name="Lind A.E."/>
            <person name="van Eijk R."/>
            <person name="Schleper C."/>
            <person name="Guy L."/>
            <person name="Ettema T.J."/>
        </authorList>
    </citation>
    <scope>NUCLEOTIDE SEQUENCE</scope>
</reference>
<dbReference type="AlphaFoldDB" id="A0A0F9SZK1"/>